<feature type="signal peptide" evidence="1">
    <location>
        <begin position="1"/>
        <end position="21"/>
    </location>
</feature>
<protein>
    <submittedName>
        <fullName evidence="2">Uncharacterized protein</fullName>
    </submittedName>
</protein>
<evidence type="ECO:0000256" key="1">
    <source>
        <dbReference type="SAM" id="SignalP"/>
    </source>
</evidence>
<evidence type="ECO:0000313" key="4">
    <source>
        <dbReference type="Proteomes" id="UP000092575"/>
    </source>
</evidence>
<dbReference type="Proteomes" id="UP000594834">
    <property type="component" value="Chromosome"/>
</dbReference>
<dbReference type="STRING" id="478.A7456_10515"/>
<keyword evidence="5" id="KW-1185">Reference proteome</keyword>
<reference evidence="3 5" key="2">
    <citation type="submission" date="2020-12" db="EMBL/GenBank/DDBJ databases">
        <title>FDA dAtabase for Regulatory Grade micrObial Sequences (FDA-ARGOS): Supporting development and validation of Infectious Disease Dx tests.</title>
        <authorList>
            <person name="Sproer C."/>
            <person name="Gronow S."/>
            <person name="Severitt S."/>
            <person name="Schroder I."/>
            <person name="Tallon L."/>
            <person name="Sadzewicz L."/>
            <person name="Zhao X."/>
            <person name="Boylan J."/>
            <person name="Ott S."/>
            <person name="Bowen H."/>
            <person name="Vavikolanu K."/>
            <person name="Mehta A."/>
            <person name="Aluvathingal J."/>
            <person name="Nadendla S."/>
            <person name="Lowell S."/>
            <person name="Myers T."/>
            <person name="Yan Y."/>
            <person name="Sichtig H."/>
        </authorList>
    </citation>
    <scope>NUCLEOTIDE SEQUENCE [LARGE SCALE GENOMIC DNA]</scope>
    <source>
        <strain evidence="3 5">FDAARGOS_869</strain>
    </source>
</reference>
<feature type="chain" id="PRO_5008612474" evidence="1">
    <location>
        <begin position="22"/>
        <end position="208"/>
    </location>
</feature>
<sequence length="208" mass="23502">MKILPAMILLATMLYSINSFAHICHKISTHKDFYVSPLFDNAIMNGTSLDYYTFESRCDTACLFDYLTKQGISHKLSANNIGIYDANSVGTLTIDNINRGIMTGYLTCSGNAQRQYLTLPINIDKSKVTLDLQTEDSGIISRTLTFNGYSRSDYLRLKSDILRKSVSHKKIVGFDEYVLSKAPTKKIITIKLSDWADDGYFMLIMESR</sequence>
<evidence type="ECO:0000313" key="5">
    <source>
        <dbReference type="Proteomes" id="UP000594834"/>
    </source>
</evidence>
<organism evidence="2 4">
    <name type="scientific">Moraxella nonliquefaciens</name>
    <dbReference type="NCBI Taxonomy" id="478"/>
    <lineage>
        <taxon>Bacteria</taxon>
        <taxon>Pseudomonadati</taxon>
        <taxon>Pseudomonadota</taxon>
        <taxon>Gammaproteobacteria</taxon>
        <taxon>Moraxellales</taxon>
        <taxon>Moraxellaceae</taxon>
        <taxon>Moraxella</taxon>
    </lineage>
</organism>
<dbReference type="EMBL" id="LXTW01000015">
    <property type="protein sequence ID" value="OBX84500.1"/>
    <property type="molecule type" value="Genomic_DNA"/>
</dbReference>
<reference evidence="2 4" key="1">
    <citation type="submission" date="2016-05" db="EMBL/GenBank/DDBJ databases">
        <title>Draft genome sequence of Moraxella nonliquefaciens CCUG 348T.</title>
        <authorList>
            <person name="Salva-Serra F."/>
            <person name="Engstrom-Jakobsson H."/>
            <person name="Thorell K."/>
            <person name="Gonzales-Siles L."/>
            <person name="Karlsson R."/>
            <person name="Boulund F."/>
            <person name="Engstrand L."/>
            <person name="Kristiansson E."/>
            <person name="Moore E."/>
        </authorList>
    </citation>
    <scope>NUCLEOTIDE SEQUENCE [LARGE SCALE GENOMIC DNA]</scope>
    <source>
        <strain evidence="2 4">CCUG 348</strain>
    </source>
</reference>
<dbReference type="AlphaFoldDB" id="A0A1B8QLA6"/>
<dbReference type="Proteomes" id="UP000092575">
    <property type="component" value="Unassembled WGS sequence"/>
</dbReference>
<accession>A0A1B8QLA6</accession>
<dbReference type="EMBL" id="CP065728">
    <property type="protein sequence ID" value="QPT45466.1"/>
    <property type="molecule type" value="Genomic_DNA"/>
</dbReference>
<gene>
    <name evidence="2" type="ORF">A7456_10515</name>
    <name evidence="3" type="ORF">I6G26_05685</name>
</gene>
<proteinExistence type="predicted"/>
<dbReference type="RefSeq" id="WP_067008685.1">
    <property type="nucleotide sequence ID" value="NZ_CP065728.1"/>
</dbReference>
<keyword evidence="1" id="KW-0732">Signal</keyword>
<evidence type="ECO:0000313" key="3">
    <source>
        <dbReference type="EMBL" id="QPT45466.1"/>
    </source>
</evidence>
<name>A0A1B8QLA6_MORNO</name>
<evidence type="ECO:0000313" key="2">
    <source>
        <dbReference type="EMBL" id="OBX84500.1"/>
    </source>
</evidence>